<keyword evidence="21" id="KW-1185">Reference proteome</keyword>
<dbReference type="GO" id="GO:0044528">
    <property type="term" value="P:regulation of mitochondrial mRNA stability"/>
    <property type="evidence" value="ECO:0007669"/>
    <property type="project" value="Ensembl"/>
</dbReference>
<keyword evidence="10" id="KW-0378">Hydrolase</keyword>
<dbReference type="GeneID" id="100013783"/>
<comment type="catalytic activity">
    <reaction evidence="1">
        <text>Exonucleolytic cleavage of poly(A) to 5'-AMP.</text>
        <dbReference type="EC" id="3.1.13.4"/>
    </reaction>
</comment>
<dbReference type="Pfam" id="PF21171">
    <property type="entry name" value="PDE12-like_N"/>
    <property type="match status" value="1"/>
</dbReference>
<name>A0A5F8HIH9_MONDO</name>
<evidence type="ECO:0000256" key="3">
    <source>
        <dbReference type="ARBA" id="ARBA00004305"/>
    </source>
</evidence>
<evidence type="ECO:0000256" key="11">
    <source>
        <dbReference type="ARBA" id="ARBA00022839"/>
    </source>
</evidence>
<keyword evidence="8" id="KW-0540">Nuclease</keyword>
<evidence type="ECO:0000256" key="1">
    <source>
        <dbReference type="ARBA" id="ARBA00001663"/>
    </source>
</evidence>
<keyword evidence="6" id="KW-0597">Phosphoprotein</keyword>
<dbReference type="GO" id="GO:0000175">
    <property type="term" value="F:3'-5'-RNA exonuclease activity"/>
    <property type="evidence" value="ECO:0000318"/>
    <property type="project" value="GO_Central"/>
</dbReference>
<keyword evidence="12" id="KW-0460">Magnesium</keyword>
<dbReference type="OrthoDB" id="412787at2759"/>
<dbReference type="GO" id="GO:0000288">
    <property type="term" value="P:nuclear-transcribed mRNA catabolic process, deadenylation-dependent decay"/>
    <property type="evidence" value="ECO:0000318"/>
    <property type="project" value="GO_Central"/>
</dbReference>
<evidence type="ECO:0000256" key="10">
    <source>
        <dbReference type="ARBA" id="ARBA00022801"/>
    </source>
</evidence>
<dbReference type="GO" id="GO:0071359">
    <property type="term" value="P:cellular response to dsRNA"/>
    <property type="evidence" value="ECO:0007669"/>
    <property type="project" value="Ensembl"/>
</dbReference>
<evidence type="ECO:0000256" key="2">
    <source>
        <dbReference type="ARBA" id="ARBA00001946"/>
    </source>
</evidence>
<dbReference type="InterPro" id="IPR048821">
    <property type="entry name" value="PDE12-like_N"/>
</dbReference>
<evidence type="ECO:0000256" key="9">
    <source>
        <dbReference type="ARBA" id="ARBA00022723"/>
    </source>
</evidence>
<dbReference type="GO" id="GO:0046872">
    <property type="term" value="F:metal ion binding"/>
    <property type="evidence" value="ECO:0007669"/>
    <property type="project" value="UniProtKB-KW"/>
</dbReference>
<dbReference type="Pfam" id="PF03372">
    <property type="entry name" value="Exo_endo_phos"/>
    <property type="match status" value="1"/>
</dbReference>
<dbReference type="InterPro" id="IPR050410">
    <property type="entry name" value="CCR4/nocturin_mRNA_transcr"/>
</dbReference>
<dbReference type="CTD" id="201626"/>
<comment type="cofactor">
    <cofactor evidence="2">
        <name>Mg(2+)</name>
        <dbReference type="ChEBI" id="CHEBI:18420"/>
    </cofactor>
</comment>
<evidence type="ECO:0000256" key="15">
    <source>
        <dbReference type="ARBA" id="ARBA00072755"/>
    </source>
</evidence>
<proteinExistence type="inferred from homology"/>
<dbReference type="InterPro" id="IPR036691">
    <property type="entry name" value="Endo/exonu/phosph_ase_sf"/>
</dbReference>
<dbReference type="AlphaFoldDB" id="A0A5F8HIH9"/>
<evidence type="ECO:0000259" key="18">
    <source>
        <dbReference type="Pfam" id="PF03372"/>
    </source>
</evidence>
<protein>
    <recommendedName>
        <fullName evidence="15">2',5'-phosphodiesterase 12</fullName>
        <ecNumber evidence="5">3.1.13.4</ecNumber>
    </recommendedName>
    <alternativeName>
        <fullName evidence="16">Mitochondrial deadenylase</fullName>
    </alternativeName>
</protein>
<accession>A0A5F8HIH9</accession>
<dbReference type="PANTHER" id="PTHR12121:SF37">
    <property type="entry name" value="2',5'-PHOSPHODIESTERASE 12"/>
    <property type="match status" value="1"/>
</dbReference>
<dbReference type="FunCoup" id="A0A5F8HIH9">
    <property type="interactions" value="3441"/>
</dbReference>
<feature type="domain" description="2',5'-phosphodiesterase 12-like N-terminal" evidence="19">
    <location>
        <begin position="156"/>
        <end position="293"/>
    </location>
</feature>
<dbReference type="InParanoid" id="A0A5F8HIH9"/>
<dbReference type="GO" id="GO:0000958">
    <property type="term" value="P:mitochondrial mRNA catabolic process"/>
    <property type="evidence" value="ECO:0007669"/>
    <property type="project" value="Ensembl"/>
</dbReference>
<evidence type="ECO:0000256" key="4">
    <source>
        <dbReference type="ARBA" id="ARBA00010774"/>
    </source>
</evidence>
<dbReference type="FunFam" id="3.60.10.10:FF:000018">
    <property type="entry name" value="2',5'-phosphodiesterase 12"/>
    <property type="match status" value="1"/>
</dbReference>
<gene>
    <name evidence="20" type="primary">PDE12</name>
</gene>
<feature type="domain" description="Endonuclease/exonuclease/phosphatase" evidence="18">
    <location>
        <begin position="320"/>
        <end position="623"/>
    </location>
</feature>
<evidence type="ECO:0000256" key="5">
    <source>
        <dbReference type="ARBA" id="ARBA00012161"/>
    </source>
</evidence>
<evidence type="ECO:0000313" key="21">
    <source>
        <dbReference type="Proteomes" id="UP000002280"/>
    </source>
</evidence>
<keyword evidence="7" id="KW-0507">mRNA processing</keyword>
<dbReference type="Ensembl" id="ENSMODT00000053412.1">
    <property type="protein sequence ID" value="ENSMODP00000059619.1"/>
    <property type="gene ID" value="ENSMODG00000037969.1"/>
</dbReference>
<dbReference type="Gene3D" id="3.60.10.10">
    <property type="entry name" value="Endonuclease/exonuclease/phosphatase"/>
    <property type="match status" value="1"/>
</dbReference>
<dbReference type="Proteomes" id="UP000002280">
    <property type="component" value="Chromosome 6"/>
</dbReference>
<dbReference type="GO" id="GO:0140374">
    <property type="term" value="P:antiviral innate immune response"/>
    <property type="evidence" value="ECO:0007669"/>
    <property type="project" value="Ensembl"/>
</dbReference>
<dbReference type="GO" id="GO:0035457">
    <property type="term" value="P:cellular response to interferon-alpha"/>
    <property type="evidence" value="ECO:0007669"/>
    <property type="project" value="Ensembl"/>
</dbReference>
<reference evidence="20" key="3">
    <citation type="submission" date="2025-09" db="UniProtKB">
        <authorList>
            <consortium name="Ensembl"/>
        </authorList>
    </citation>
    <scope>IDENTIFICATION</scope>
</reference>
<evidence type="ECO:0000256" key="7">
    <source>
        <dbReference type="ARBA" id="ARBA00022664"/>
    </source>
</evidence>
<comment type="similarity">
    <text evidence="4">Belongs to the CCR4/nocturin family.</text>
</comment>
<evidence type="ECO:0000259" key="19">
    <source>
        <dbReference type="Pfam" id="PF21171"/>
    </source>
</evidence>
<evidence type="ECO:0000256" key="17">
    <source>
        <dbReference type="SAM" id="MobiDB-lite"/>
    </source>
</evidence>
<evidence type="ECO:0000256" key="13">
    <source>
        <dbReference type="ARBA" id="ARBA00022946"/>
    </source>
</evidence>
<dbReference type="GO" id="GO:0004535">
    <property type="term" value="F:poly(A)-specific ribonuclease activity"/>
    <property type="evidence" value="ECO:0007669"/>
    <property type="project" value="UniProtKB-EC"/>
</dbReference>
<evidence type="ECO:0000256" key="16">
    <source>
        <dbReference type="ARBA" id="ARBA00083541"/>
    </source>
</evidence>
<evidence type="ECO:0000256" key="6">
    <source>
        <dbReference type="ARBA" id="ARBA00022553"/>
    </source>
</evidence>
<evidence type="ECO:0000256" key="8">
    <source>
        <dbReference type="ARBA" id="ARBA00022722"/>
    </source>
</evidence>
<dbReference type="GO" id="GO:0071346">
    <property type="term" value="P:cellular response to type II interferon"/>
    <property type="evidence" value="ECO:0007669"/>
    <property type="project" value="Ensembl"/>
</dbReference>
<dbReference type="KEGG" id="mdo:100013783"/>
<dbReference type="GO" id="GO:0005759">
    <property type="term" value="C:mitochondrial matrix"/>
    <property type="evidence" value="ECO:0007669"/>
    <property type="project" value="UniProtKB-SubCell"/>
</dbReference>
<evidence type="ECO:0000256" key="14">
    <source>
        <dbReference type="ARBA" id="ARBA00023128"/>
    </source>
</evidence>
<keyword evidence="13" id="KW-0809">Transit peptide</keyword>
<comment type="subcellular location">
    <subcellularLocation>
        <location evidence="3">Mitochondrion matrix</location>
    </subcellularLocation>
</comment>
<dbReference type="GO" id="GO:0006397">
    <property type="term" value="P:mRNA processing"/>
    <property type="evidence" value="ECO:0007669"/>
    <property type="project" value="UniProtKB-KW"/>
</dbReference>
<dbReference type="EC" id="3.1.13.4" evidence="5"/>
<dbReference type="SUPFAM" id="SSF56219">
    <property type="entry name" value="DNase I-like"/>
    <property type="match status" value="1"/>
</dbReference>
<dbReference type="GO" id="GO:0005739">
    <property type="term" value="C:mitochondrion"/>
    <property type="evidence" value="ECO:0000318"/>
    <property type="project" value="GO_Central"/>
</dbReference>
<feature type="compositionally biased region" description="Low complexity" evidence="17">
    <location>
        <begin position="230"/>
        <end position="243"/>
    </location>
</feature>
<dbReference type="GO" id="GO:0045070">
    <property type="term" value="P:positive regulation of viral genome replication"/>
    <property type="evidence" value="ECO:0007669"/>
    <property type="project" value="Ensembl"/>
</dbReference>
<sequence>MGRGRLSGRGSMWRLQPAGSSALRGAWARISARAGTETMERAVVRCVPSEPKLSLSFALADGSHKHMQRDQSEPLGRALSRIATNALKGHAKAAARKGRRAAGAEPAGTAASPAEPVVKLYYREEAVGDDVLNVDAWQDGAVLQIGDVKYKVERNPPAVTELQLPRYIMAGFPVCPKLGLEFGEPASSVFRWYREARPGAAGGGVAAAGAPIAHASGANPVPAAPPPDGDAPASEEPGASSAGPVWVEVGGAHERVFTPSNADIGLRLKLRCTPGNGQRLGPSRELESAGPVEAGPGACTFDQRHMYTKRVSGDALLRAVTYNVLADVYAHTEHSRAVLYPYCAPYALGLDYRLNLLQKELSGYSADVLCLQEVDRSVFHDSLAPALDAFGLQGLFRLKQHQHEGLATFFRRDKFRLLAQHDIAYHQALATDPVHGPLLEQLARYPQARDRVLQRSSALQVSILQSTKDPSKKICVANTHLYWHPRGGHIRLIQMAVALTHLNHVTQDLYPGVPVLFCGDFNSTPSTGMYTFVSTGSVSEDHEDWASNGEEERCNMSLSHPFRLKSACGEPAYTNYVGGFHGCLDYIFIDFTALEVEQVIPMPSHEEVTTHQALPSVSHPSDHIALICDLKWK</sequence>
<feature type="region of interest" description="Disordered" evidence="17">
    <location>
        <begin position="217"/>
        <end position="243"/>
    </location>
</feature>
<keyword evidence="9" id="KW-0479">Metal-binding</keyword>
<dbReference type="GeneTree" id="ENSGT00940000157205"/>
<dbReference type="OMA" id="FRLKSAC"/>
<dbReference type="InterPro" id="IPR005135">
    <property type="entry name" value="Endo/exonuclease/phosphatase"/>
</dbReference>
<dbReference type="STRING" id="13616.ENSMODP00000059619"/>
<dbReference type="Bgee" id="ENSMODG00000037969">
    <property type="expression patterns" value="Expressed in cerebellum and 20 other cell types or tissues"/>
</dbReference>
<evidence type="ECO:0000313" key="20">
    <source>
        <dbReference type="Ensembl" id="ENSMODP00000059619.1"/>
    </source>
</evidence>
<dbReference type="PANTHER" id="PTHR12121">
    <property type="entry name" value="CARBON CATABOLITE REPRESSOR PROTEIN 4"/>
    <property type="match status" value="1"/>
</dbReference>
<evidence type="ECO:0000256" key="12">
    <source>
        <dbReference type="ARBA" id="ARBA00022842"/>
    </source>
</evidence>
<organism evidence="20 21">
    <name type="scientific">Monodelphis domestica</name>
    <name type="common">Gray short-tailed opossum</name>
    <dbReference type="NCBI Taxonomy" id="13616"/>
    <lineage>
        <taxon>Eukaryota</taxon>
        <taxon>Metazoa</taxon>
        <taxon>Chordata</taxon>
        <taxon>Craniata</taxon>
        <taxon>Vertebrata</taxon>
        <taxon>Euteleostomi</taxon>
        <taxon>Mammalia</taxon>
        <taxon>Metatheria</taxon>
        <taxon>Didelphimorphia</taxon>
        <taxon>Didelphidae</taxon>
        <taxon>Monodelphis</taxon>
    </lineage>
</organism>
<keyword evidence="14" id="KW-0496">Mitochondrion</keyword>
<reference evidence="20 21" key="1">
    <citation type="journal article" date="2007" name="Nature">
        <title>Genome of the marsupial Monodelphis domestica reveals innovation in non-coding sequences.</title>
        <authorList>
            <person name="Mikkelsen T.S."/>
            <person name="Wakefield M.J."/>
            <person name="Aken B."/>
            <person name="Amemiya C.T."/>
            <person name="Chang J.L."/>
            <person name="Duke S."/>
            <person name="Garber M."/>
            <person name="Gentles A.J."/>
            <person name="Goodstadt L."/>
            <person name="Heger A."/>
            <person name="Jurka J."/>
            <person name="Kamal M."/>
            <person name="Mauceli E."/>
            <person name="Searle S.M."/>
            <person name="Sharpe T."/>
            <person name="Baker M.L."/>
            <person name="Batzer M.A."/>
            <person name="Benos P.V."/>
            <person name="Belov K."/>
            <person name="Clamp M."/>
            <person name="Cook A."/>
            <person name="Cuff J."/>
            <person name="Das R."/>
            <person name="Davidow L."/>
            <person name="Deakin J.E."/>
            <person name="Fazzari M.J."/>
            <person name="Glass J.L."/>
            <person name="Grabherr M."/>
            <person name="Greally J.M."/>
            <person name="Gu W."/>
            <person name="Hore T.A."/>
            <person name="Huttley G.A."/>
            <person name="Kleber M."/>
            <person name="Jirtle R.L."/>
            <person name="Koina E."/>
            <person name="Lee J.T."/>
            <person name="Mahony S."/>
            <person name="Marra M.A."/>
            <person name="Miller R.D."/>
            <person name="Nicholls R.D."/>
            <person name="Oda M."/>
            <person name="Papenfuss A.T."/>
            <person name="Parra Z.E."/>
            <person name="Pollock D.D."/>
            <person name="Ray D.A."/>
            <person name="Schein J.E."/>
            <person name="Speed T.P."/>
            <person name="Thompson K."/>
            <person name="VandeBerg J.L."/>
            <person name="Wade C.M."/>
            <person name="Walker J.A."/>
            <person name="Waters P.D."/>
            <person name="Webber C."/>
            <person name="Weidman J.R."/>
            <person name="Xie X."/>
            <person name="Zody M.C."/>
            <person name="Baldwin J."/>
            <person name="Abdouelleil A."/>
            <person name="Abdulkadir J."/>
            <person name="Abebe A."/>
            <person name="Abera B."/>
            <person name="Abreu J."/>
            <person name="Acer S.C."/>
            <person name="Aftuck L."/>
            <person name="Alexander A."/>
            <person name="An P."/>
            <person name="Anderson E."/>
            <person name="Anderson S."/>
            <person name="Arachi H."/>
            <person name="Azer M."/>
            <person name="Bachantsang P."/>
            <person name="Barry A."/>
            <person name="Bayul T."/>
            <person name="Berlin A."/>
            <person name="Bessette D."/>
            <person name="Bloom T."/>
            <person name="Bloom T."/>
            <person name="Boguslavskiy L."/>
            <person name="Bonnet C."/>
            <person name="Boukhgalter B."/>
            <person name="Bourzgui I."/>
            <person name="Brown A."/>
            <person name="Cahill P."/>
            <person name="Channer S."/>
            <person name="Cheshatsang Y."/>
            <person name="Chuda L."/>
            <person name="Citroen M."/>
            <person name="Collymore A."/>
            <person name="Cooke P."/>
            <person name="Costello M."/>
            <person name="D'Aco K."/>
            <person name="Daza R."/>
            <person name="De Haan G."/>
            <person name="DeGray S."/>
            <person name="DeMaso C."/>
            <person name="Dhargay N."/>
            <person name="Dooley K."/>
            <person name="Dooley E."/>
            <person name="Doricent M."/>
            <person name="Dorje P."/>
            <person name="Dorjee K."/>
            <person name="Dupes A."/>
            <person name="Elong R."/>
            <person name="Falk J."/>
            <person name="Farina A."/>
            <person name="Faro S."/>
            <person name="Ferguson D."/>
            <person name="Fisher S."/>
            <person name="Foley C.D."/>
            <person name="Franke A."/>
            <person name="Friedrich D."/>
            <person name="Gadbois L."/>
            <person name="Gearin G."/>
            <person name="Gearin C.R."/>
            <person name="Giannoukos G."/>
            <person name="Goode T."/>
            <person name="Graham J."/>
            <person name="Grandbois E."/>
            <person name="Grewal S."/>
            <person name="Gyaltsen K."/>
            <person name="Hafez N."/>
            <person name="Hagos B."/>
            <person name="Hall J."/>
            <person name="Henson C."/>
            <person name="Hollinger A."/>
            <person name="Honan T."/>
            <person name="Huard M.D."/>
            <person name="Hughes L."/>
            <person name="Hurhula B."/>
            <person name="Husby M.E."/>
            <person name="Kamat A."/>
            <person name="Kanga B."/>
            <person name="Kashin S."/>
            <person name="Khazanovich D."/>
            <person name="Kisner P."/>
            <person name="Lance K."/>
            <person name="Lara M."/>
            <person name="Lee W."/>
            <person name="Lennon N."/>
            <person name="Letendre F."/>
            <person name="LeVine R."/>
            <person name="Lipovsky A."/>
            <person name="Liu X."/>
            <person name="Liu J."/>
            <person name="Liu S."/>
            <person name="Lokyitsang T."/>
            <person name="Lokyitsang Y."/>
            <person name="Lubonja R."/>
            <person name="Lui A."/>
            <person name="MacDonald P."/>
            <person name="Magnisalis V."/>
            <person name="Maru K."/>
            <person name="Matthews C."/>
            <person name="McCusker W."/>
            <person name="McDonough S."/>
            <person name="Mehta T."/>
            <person name="Meldrim J."/>
            <person name="Meneus L."/>
            <person name="Mihai O."/>
            <person name="Mihalev A."/>
            <person name="Mihova T."/>
            <person name="Mittelman R."/>
            <person name="Mlenga V."/>
            <person name="Montmayeur A."/>
            <person name="Mulrain L."/>
            <person name="Navidi A."/>
            <person name="Naylor J."/>
            <person name="Negash T."/>
            <person name="Nguyen T."/>
            <person name="Nguyen N."/>
            <person name="Nicol R."/>
            <person name="Norbu C."/>
            <person name="Norbu N."/>
            <person name="Novod N."/>
            <person name="O'Neill B."/>
            <person name="Osman S."/>
            <person name="Markiewicz E."/>
            <person name="Oyono O.L."/>
            <person name="Patti C."/>
            <person name="Phunkhang P."/>
            <person name="Pierre F."/>
            <person name="Priest M."/>
            <person name="Raghuraman S."/>
            <person name="Rege F."/>
            <person name="Reyes R."/>
            <person name="Rise C."/>
            <person name="Rogov P."/>
            <person name="Ross K."/>
            <person name="Ryan E."/>
            <person name="Settipalli S."/>
            <person name="Shea T."/>
            <person name="Sherpa N."/>
            <person name="Shi L."/>
            <person name="Shih D."/>
            <person name="Sparrow T."/>
            <person name="Spaulding J."/>
            <person name="Stalker J."/>
            <person name="Stange-Thomann N."/>
            <person name="Stavropoulos S."/>
            <person name="Stone C."/>
            <person name="Strader C."/>
            <person name="Tesfaye S."/>
            <person name="Thomson T."/>
            <person name="Thoulutsang Y."/>
            <person name="Thoulutsang D."/>
            <person name="Topham K."/>
            <person name="Topping I."/>
            <person name="Tsamla T."/>
            <person name="Vassiliev H."/>
            <person name="Vo A."/>
            <person name="Wangchuk T."/>
            <person name="Wangdi T."/>
            <person name="Weiand M."/>
            <person name="Wilkinson J."/>
            <person name="Wilson A."/>
            <person name="Yadav S."/>
            <person name="Young G."/>
            <person name="Yu Q."/>
            <person name="Zembek L."/>
            <person name="Zhong D."/>
            <person name="Zimmer A."/>
            <person name="Zwirko Z."/>
            <person name="Jaffe D.B."/>
            <person name="Alvarez P."/>
            <person name="Brockman W."/>
            <person name="Butler J."/>
            <person name="Chin C."/>
            <person name="Gnerre S."/>
            <person name="MacCallum I."/>
            <person name="Graves J.A."/>
            <person name="Ponting C.P."/>
            <person name="Breen M."/>
            <person name="Samollow P.B."/>
            <person name="Lander E.S."/>
            <person name="Lindblad-Toh K."/>
        </authorList>
    </citation>
    <scope>NUCLEOTIDE SEQUENCE [LARGE SCALE GENOMIC DNA]</scope>
</reference>
<keyword evidence="11" id="KW-0269">Exonuclease</keyword>
<reference evidence="20" key="2">
    <citation type="submission" date="2025-08" db="UniProtKB">
        <authorList>
            <consortium name="Ensembl"/>
        </authorList>
    </citation>
    <scope>IDENTIFICATION</scope>
</reference>